<dbReference type="SUPFAM" id="SSF55781">
    <property type="entry name" value="GAF domain-like"/>
    <property type="match status" value="1"/>
</dbReference>
<dbReference type="Gene3D" id="3.30.200.20">
    <property type="entry name" value="Phosphorylase Kinase, domain 1"/>
    <property type="match status" value="1"/>
</dbReference>
<organism evidence="4 5">
    <name type="scientific">Orenia metallireducens</name>
    <dbReference type="NCBI Taxonomy" id="1413210"/>
    <lineage>
        <taxon>Bacteria</taxon>
        <taxon>Bacillati</taxon>
        <taxon>Bacillota</taxon>
        <taxon>Clostridia</taxon>
        <taxon>Halanaerobiales</taxon>
        <taxon>Halobacteroidaceae</taxon>
        <taxon>Orenia</taxon>
    </lineage>
</organism>
<feature type="domain" description="PAS" evidence="3">
    <location>
        <begin position="1496"/>
        <end position="1563"/>
    </location>
</feature>
<dbReference type="InterPro" id="IPR053159">
    <property type="entry name" value="Hybrid_Histidine_Kinase"/>
</dbReference>
<dbReference type="InterPro" id="IPR035965">
    <property type="entry name" value="PAS-like_dom_sf"/>
</dbReference>
<gene>
    <name evidence="4" type="ORF">SAMN06265827_1027</name>
</gene>
<dbReference type="CDD" id="cd00130">
    <property type="entry name" value="PAS"/>
    <property type="match status" value="1"/>
</dbReference>
<dbReference type="EMBL" id="OBDZ01000002">
    <property type="protein sequence ID" value="SNY09396.1"/>
    <property type="molecule type" value="Genomic_DNA"/>
</dbReference>
<feature type="coiled-coil region" evidence="1">
    <location>
        <begin position="731"/>
        <end position="760"/>
    </location>
</feature>
<dbReference type="InterPro" id="IPR000014">
    <property type="entry name" value="PAS"/>
</dbReference>
<dbReference type="SUPFAM" id="SSF56112">
    <property type="entry name" value="Protein kinase-like (PK-like)"/>
    <property type="match status" value="1"/>
</dbReference>
<keyword evidence="5" id="KW-1185">Reference proteome</keyword>
<dbReference type="Gene3D" id="1.10.510.10">
    <property type="entry name" value="Transferase(Phosphotransferase) domain 1"/>
    <property type="match status" value="1"/>
</dbReference>
<dbReference type="NCBIfam" id="TIGR00229">
    <property type="entry name" value="sensory_box"/>
    <property type="match status" value="1"/>
</dbReference>
<sequence length="1563" mass="178947">MLELAGYEVDQLLYEGRNNLIYLGYDKKKKKKVILKTISSKGLTLENVEKLKHEYELAKTLNSIEGVVKVHDLETSKGRPVLIREGVKGRTLKSLVKSKQLELKEFLEIAIQLVDILNQIHQKKIIHLNINLDNILINKHGEVKFIDFGSSMFMDEDKVKNKNYERLEGTLAYIAPEQTGRIDRVIDYRTDYYSLGVSFYQLLTGQLPFDYADEMELIYAHIARQPSSPIKINDKIPEVLSNIIMKLISKMPKDRYQSLDSLKKDLIRCQEDLESTGKITSFKIGKVDNLNRFKILDKLYGREEELKELFDSYQKINDGRKSLVLVKGSPGIGKSVLVNAMKNKFIKESTHFISGKFEQYQSTVPYSAIIKALEGFIKQLLIKSSEELEIWRKKIFKAVGNNGQIIIDVIPSLELIIGKQPSVPELGAAQTKNRFNLVFENFMEAISGKEHPLVLFIDDLQWADSSSLEFIKGLMTNKSIKYVLLIGAYRDNKDKLVKPISAMVTELAATELLINEIKLQPLETKAIKLMLEETLSVFGDNSNDLEELTSFIADKTAGNPFFVKQFSQALYDKGYIYYDLDQWQWDIEEIKKLGITDNVVDFLLNEIKNLNPVTVEQLQYGACIGNQFDLQTLILINDKATNQILKDLQAAVEKGLIVIDNQDSSLKAEDIKIKFIHDRIQQAVYATLSADKRDCIHLELGRLLLKKSNKVRDAEDLFRIIRQYNAGRIKIDSQQERIKLAELNLEAARLAKKAVAYEMAFLYLETALELLPDNSWQEYYQLSLELYSEIAEAAYLVAKYQEMEEFIGIVLENAKTIVEKIKVYLVKIEAEQTQLKLQEALDTCITVLKLTGVEIPSKPTQLDVEQAFESVREFMSEMRIEELKNLPPMKDAIKVGAMQVLLRSISVTYHTEPLLSPIVAGKMMELTLEYGQPSFAAAVYSFYGMMLCSLQIDLELGYKLGKLSRYFVESHDSKQHKVMVLNIYTYFIKGWGEHLRTTLNLSVEGYQAGIETGDFEYAGYCLTAHDKNSFYAGCQLQVMEENILNNLSKLKKIKQGISINWEQLFGQTVLNLQGKAEDPTKLTGQLCNENEMLAKLTDIGDLTGLVHLFLKKVILKYYFQEYSTAVEFAKKTEEYINTIAGTADTVIFYFFDSLAKLAVYPTLTADEQDQILVRVSENQAKMKKWSEHAPMNFLHKFYLVEAERLQVIGDSCKALEYYNKAIDLAKEYEYINDEALANELAAKFWFNKGNDLYAKLHFKKACLCYKFWGAEAKVEDVESRYLELFHEKIEESQAKMQTTVIDSDVLDFNTLIKASQAISEEIVLEELIKKLVKIMIENLGAQKVVFIMKEEENLILKGKKEVEEDEIVILPNTAVDEKKDAPASIINYVSRTKESLVLEYATCSSYFNSDNYIVQRRPKSILCFPLMNQGRLKGIIYLENNLMAGAFTEDRLKVLEMLSSQIVISLENASLYQALKSSNQRLDAKVRERTNQLEQEKDKLQKYLDITEVVFLILNQAGKITMINQKGCEILGYDEEEILGNSIMDYVKEDMRGELKNRILKKK</sequence>
<feature type="domain" description="Protein kinase" evidence="2">
    <location>
        <begin position="7"/>
        <end position="267"/>
    </location>
</feature>
<keyword evidence="1" id="KW-0175">Coiled coil</keyword>
<dbReference type="Gene3D" id="3.30.450.40">
    <property type="match status" value="1"/>
</dbReference>
<dbReference type="SUPFAM" id="SSF52540">
    <property type="entry name" value="P-loop containing nucleoside triphosphate hydrolases"/>
    <property type="match status" value="1"/>
</dbReference>
<name>A0A285FGC8_9FIRM</name>
<dbReference type="InterPro" id="IPR000719">
    <property type="entry name" value="Prot_kinase_dom"/>
</dbReference>
<dbReference type="Pfam" id="PF00989">
    <property type="entry name" value="PAS"/>
    <property type="match status" value="1"/>
</dbReference>
<accession>A0A285FGC8</accession>
<dbReference type="Pfam" id="PF00069">
    <property type="entry name" value="Pkinase"/>
    <property type="match status" value="1"/>
</dbReference>
<dbReference type="Pfam" id="PF01590">
    <property type="entry name" value="GAF"/>
    <property type="match status" value="1"/>
</dbReference>
<evidence type="ECO:0000256" key="1">
    <source>
        <dbReference type="SAM" id="Coils"/>
    </source>
</evidence>
<dbReference type="PANTHER" id="PTHR43642">
    <property type="entry name" value="HYBRID SIGNAL TRANSDUCTION HISTIDINE KINASE G"/>
    <property type="match status" value="1"/>
</dbReference>
<dbReference type="InterPro" id="IPR041664">
    <property type="entry name" value="AAA_16"/>
</dbReference>
<reference evidence="5" key="1">
    <citation type="submission" date="2017-09" db="EMBL/GenBank/DDBJ databases">
        <authorList>
            <person name="Varghese N."/>
            <person name="Submissions S."/>
        </authorList>
    </citation>
    <scope>NUCLEOTIDE SEQUENCE [LARGE SCALE GENOMIC DNA]</scope>
    <source>
        <strain evidence="5">MSL47</strain>
    </source>
</reference>
<dbReference type="InterPro" id="IPR029016">
    <property type="entry name" value="GAF-like_dom_sf"/>
</dbReference>
<dbReference type="PANTHER" id="PTHR43642:SF1">
    <property type="entry name" value="HYBRID SIGNAL TRANSDUCTION HISTIDINE KINASE G"/>
    <property type="match status" value="1"/>
</dbReference>
<dbReference type="OrthoDB" id="9801841at2"/>
<dbReference type="Gene3D" id="3.40.50.300">
    <property type="entry name" value="P-loop containing nucleotide triphosphate hydrolases"/>
    <property type="match status" value="1"/>
</dbReference>
<dbReference type="InterPro" id="IPR027417">
    <property type="entry name" value="P-loop_NTPase"/>
</dbReference>
<dbReference type="Proteomes" id="UP000219573">
    <property type="component" value="Unassembled WGS sequence"/>
</dbReference>
<dbReference type="Gene3D" id="3.30.450.20">
    <property type="entry name" value="PAS domain"/>
    <property type="match status" value="1"/>
</dbReference>
<evidence type="ECO:0000259" key="2">
    <source>
        <dbReference type="PROSITE" id="PS50011"/>
    </source>
</evidence>
<dbReference type="PROSITE" id="PS50011">
    <property type="entry name" value="PROTEIN_KINASE_DOM"/>
    <property type="match status" value="1"/>
</dbReference>
<dbReference type="CDD" id="cd14014">
    <property type="entry name" value="STKc_PknB_like"/>
    <property type="match status" value="1"/>
</dbReference>
<proteinExistence type="predicted"/>
<dbReference type="GO" id="GO:0004672">
    <property type="term" value="F:protein kinase activity"/>
    <property type="evidence" value="ECO:0007669"/>
    <property type="project" value="InterPro"/>
</dbReference>
<dbReference type="RefSeq" id="WP_097016291.1">
    <property type="nucleotide sequence ID" value="NZ_OBDZ01000002.1"/>
</dbReference>
<dbReference type="InterPro" id="IPR011009">
    <property type="entry name" value="Kinase-like_dom_sf"/>
</dbReference>
<dbReference type="InterPro" id="IPR013767">
    <property type="entry name" value="PAS_fold"/>
</dbReference>
<dbReference type="SMART" id="SM00091">
    <property type="entry name" value="PAS"/>
    <property type="match status" value="1"/>
</dbReference>
<dbReference type="SUPFAM" id="SSF55785">
    <property type="entry name" value="PYP-like sensor domain (PAS domain)"/>
    <property type="match status" value="1"/>
</dbReference>
<evidence type="ECO:0000313" key="4">
    <source>
        <dbReference type="EMBL" id="SNY09396.1"/>
    </source>
</evidence>
<evidence type="ECO:0000313" key="5">
    <source>
        <dbReference type="Proteomes" id="UP000219573"/>
    </source>
</evidence>
<protein>
    <submittedName>
        <fullName evidence="4">PAS domain S-box-containing protein</fullName>
    </submittedName>
</protein>
<dbReference type="SMART" id="SM00065">
    <property type="entry name" value="GAF"/>
    <property type="match status" value="1"/>
</dbReference>
<dbReference type="InterPro" id="IPR003018">
    <property type="entry name" value="GAF"/>
</dbReference>
<evidence type="ECO:0000259" key="3">
    <source>
        <dbReference type="PROSITE" id="PS50112"/>
    </source>
</evidence>
<dbReference type="Pfam" id="PF13191">
    <property type="entry name" value="AAA_16"/>
    <property type="match status" value="1"/>
</dbReference>
<dbReference type="PROSITE" id="PS50112">
    <property type="entry name" value="PAS"/>
    <property type="match status" value="1"/>
</dbReference>
<dbReference type="GO" id="GO:0006355">
    <property type="term" value="P:regulation of DNA-templated transcription"/>
    <property type="evidence" value="ECO:0007669"/>
    <property type="project" value="InterPro"/>
</dbReference>
<dbReference type="GO" id="GO:0005524">
    <property type="term" value="F:ATP binding"/>
    <property type="evidence" value="ECO:0007669"/>
    <property type="project" value="InterPro"/>
</dbReference>